<evidence type="ECO:0000313" key="3">
    <source>
        <dbReference type="Proteomes" id="UP001229355"/>
    </source>
</evidence>
<proteinExistence type="predicted"/>
<dbReference type="Proteomes" id="UP001229355">
    <property type="component" value="Chromosome 1"/>
</dbReference>
<feature type="domain" description="DUF2268" evidence="1">
    <location>
        <begin position="46"/>
        <end position="210"/>
    </location>
</feature>
<organism evidence="2 3">
    <name type="scientific">Sinorhizobium garamanticum</name>
    <dbReference type="NCBI Taxonomy" id="680247"/>
    <lineage>
        <taxon>Bacteria</taxon>
        <taxon>Pseudomonadati</taxon>
        <taxon>Pseudomonadota</taxon>
        <taxon>Alphaproteobacteria</taxon>
        <taxon>Hyphomicrobiales</taxon>
        <taxon>Rhizobiaceae</taxon>
        <taxon>Sinorhizobium/Ensifer group</taxon>
        <taxon>Sinorhizobium</taxon>
    </lineage>
</organism>
<reference evidence="2 3" key="1">
    <citation type="submission" date="2023-03" db="EMBL/GenBank/DDBJ databases">
        <authorList>
            <person name="Kaur S."/>
            <person name="Espinosa-Saiz D."/>
            <person name="Velazquez E."/>
            <person name="Menendez E."/>
            <person name="diCenzo G.C."/>
        </authorList>
    </citation>
    <scope>NUCLEOTIDE SEQUENCE [LARGE SCALE GENOMIC DNA]</scope>
    <source>
        <strain evidence="2 3">LMG 24692</strain>
    </source>
</reference>
<accession>A0ABY8D6S6</accession>
<name>A0ABY8D6S6_9HYPH</name>
<dbReference type="InterPro" id="IPR018728">
    <property type="entry name" value="DUF2268"/>
</dbReference>
<keyword evidence="3" id="KW-1185">Reference proteome</keyword>
<gene>
    <name evidence="2" type="ORF">PZN02_002880</name>
</gene>
<dbReference type="Pfam" id="PF10026">
    <property type="entry name" value="DUF2268"/>
    <property type="match status" value="1"/>
</dbReference>
<sequence>MDEWRIHWLEAEGDLKRWRDPIVAGVDEARGAVSRLLPPPALDILVQRQPGKVIPEIGMVGFAYRSSLFSLTIDPDNPNLTRCLDDGTLVRQVVHEAHHCLRMAGPGYGRSLGEALVSEGLAGQFVRELFGNPPEPWECAVDDEALRSNLPVESLLSSADYDHASWFFGTGGTRPRWLGYTLGYKLVGHWLTKVSPITPATWIDVPASIVLAAGLKEI</sequence>
<dbReference type="EMBL" id="CP120373">
    <property type="protein sequence ID" value="WEX86579.1"/>
    <property type="molecule type" value="Genomic_DNA"/>
</dbReference>
<protein>
    <submittedName>
        <fullName evidence="2">DUF2268 domain-containing protein</fullName>
    </submittedName>
</protein>
<evidence type="ECO:0000313" key="2">
    <source>
        <dbReference type="EMBL" id="WEX86579.1"/>
    </source>
</evidence>
<dbReference type="RefSeq" id="WP_280658647.1">
    <property type="nucleotide sequence ID" value="NZ_CP120373.1"/>
</dbReference>
<evidence type="ECO:0000259" key="1">
    <source>
        <dbReference type="Pfam" id="PF10026"/>
    </source>
</evidence>